<dbReference type="Proteomes" id="UP001195483">
    <property type="component" value="Unassembled WGS sequence"/>
</dbReference>
<dbReference type="SUPFAM" id="SSF55486">
    <property type="entry name" value="Metalloproteases ('zincins'), catalytic domain"/>
    <property type="match status" value="1"/>
</dbReference>
<protein>
    <submittedName>
        <fullName evidence="1">Uncharacterized protein</fullName>
    </submittedName>
</protein>
<sequence>MVHSFPSNIYRLGADHDGDGEAASCSSADHFIMSKHALILTNVTEHTDNYRLFSNCSVESFKRTLVNRWCLASKHVHDQDILDEQKQILMKHPGERFTLNEQCQIIYGHRSFFCGKL</sequence>
<dbReference type="EMBL" id="JAEAOA010001177">
    <property type="protein sequence ID" value="KAK3604473.1"/>
    <property type="molecule type" value="Genomic_DNA"/>
</dbReference>
<evidence type="ECO:0000313" key="1">
    <source>
        <dbReference type="EMBL" id="KAK3604473.1"/>
    </source>
</evidence>
<comment type="caution">
    <text evidence="1">The sequence shown here is derived from an EMBL/GenBank/DDBJ whole genome shotgun (WGS) entry which is preliminary data.</text>
</comment>
<dbReference type="AlphaFoldDB" id="A0AAE0T6P1"/>
<gene>
    <name evidence="1" type="ORF">CHS0354_019065</name>
</gene>
<name>A0AAE0T6P1_9BIVA</name>
<reference evidence="1" key="2">
    <citation type="journal article" date="2021" name="Genome Biol. Evol.">
        <title>Developing a high-quality reference genome for a parasitic bivalve with doubly uniparental inheritance (Bivalvia: Unionida).</title>
        <authorList>
            <person name="Smith C.H."/>
        </authorList>
    </citation>
    <scope>NUCLEOTIDE SEQUENCE</scope>
    <source>
        <strain evidence="1">CHS0354</strain>
        <tissue evidence="1">Mantle</tissue>
    </source>
</reference>
<evidence type="ECO:0000313" key="2">
    <source>
        <dbReference type="Proteomes" id="UP001195483"/>
    </source>
</evidence>
<accession>A0AAE0T6P1</accession>
<organism evidence="1 2">
    <name type="scientific">Potamilus streckersoni</name>
    <dbReference type="NCBI Taxonomy" id="2493646"/>
    <lineage>
        <taxon>Eukaryota</taxon>
        <taxon>Metazoa</taxon>
        <taxon>Spiralia</taxon>
        <taxon>Lophotrochozoa</taxon>
        <taxon>Mollusca</taxon>
        <taxon>Bivalvia</taxon>
        <taxon>Autobranchia</taxon>
        <taxon>Heteroconchia</taxon>
        <taxon>Palaeoheterodonta</taxon>
        <taxon>Unionida</taxon>
        <taxon>Unionoidea</taxon>
        <taxon>Unionidae</taxon>
        <taxon>Ambleminae</taxon>
        <taxon>Lampsilini</taxon>
        <taxon>Potamilus</taxon>
    </lineage>
</organism>
<dbReference type="GO" id="GO:0008237">
    <property type="term" value="F:metallopeptidase activity"/>
    <property type="evidence" value="ECO:0007669"/>
    <property type="project" value="InterPro"/>
</dbReference>
<reference evidence="1" key="1">
    <citation type="journal article" date="2021" name="Genome Biol. Evol.">
        <title>A High-Quality Reference Genome for a Parasitic Bivalve with Doubly Uniparental Inheritance (Bivalvia: Unionida).</title>
        <authorList>
            <person name="Smith C.H."/>
        </authorList>
    </citation>
    <scope>NUCLEOTIDE SEQUENCE</scope>
    <source>
        <strain evidence="1">CHS0354</strain>
    </source>
</reference>
<keyword evidence="2" id="KW-1185">Reference proteome</keyword>
<dbReference type="InterPro" id="IPR024079">
    <property type="entry name" value="MetalloPept_cat_dom_sf"/>
</dbReference>
<proteinExistence type="predicted"/>
<reference evidence="1" key="3">
    <citation type="submission" date="2023-05" db="EMBL/GenBank/DDBJ databases">
        <authorList>
            <person name="Smith C.H."/>
        </authorList>
    </citation>
    <scope>NUCLEOTIDE SEQUENCE</scope>
    <source>
        <strain evidence="1">CHS0354</strain>
        <tissue evidence="1">Mantle</tissue>
    </source>
</reference>
<dbReference type="Gene3D" id="3.40.390.10">
    <property type="entry name" value="Collagenase (Catalytic Domain)"/>
    <property type="match status" value="1"/>
</dbReference>